<dbReference type="PANTHER" id="PTHR42748:SF30">
    <property type="entry name" value="NMRA-LIKE DOMAIN-CONTAINING PROTEIN"/>
    <property type="match status" value="1"/>
</dbReference>
<evidence type="ECO:0000313" key="5">
    <source>
        <dbReference type="EMBL" id="KAJ7609051.1"/>
    </source>
</evidence>
<feature type="domain" description="NmrA-like" evidence="4">
    <location>
        <begin position="24"/>
        <end position="321"/>
    </location>
</feature>
<name>A0AAD7B2S4_9AGAR</name>
<dbReference type="PANTHER" id="PTHR42748">
    <property type="entry name" value="NITROGEN METABOLITE REPRESSION PROTEIN NMRA FAMILY MEMBER"/>
    <property type="match status" value="1"/>
</dbReference>
<evidence type="ECO:0000313" key="6">
    <source>
        <dbReference type="Proteomes" id="UP001221142"/>
    </source>
</evidence>
<gene>
    <name evidence="5" type="ORF">FB45DRAFT_945240</name>
</gene>
<evidence type="ECO:0000256" key="1">
    <source>
        <dbReference type="ARBA" id="ARBA00006328"/>
    </source>
</evidence>
<dbReference type="InterPro" id="IPR036291">
    <property type="entry name" value="NAD(P)-bd_dom_sf"/>
</dbReference>
<dbReference type="GO" id="GO:0005634">
    <property type="term" value="C:nucleus"/>
    <property type="evidence" value="ECO:0007669"/>
    <property type="project" value="TreeGrafter"/>
</dbReference>
<dbReference type="Gene3D" id="3.40.50.720">
    <property type="entry name" value="NAD(P)-binding Rossmann-like Domain"/>
    <property type="match status" value="1"/>
</dbReference>
<comment type="caution">
    <text evidence="5">The sequence shown here is derived from an EMBL/GenBank/DDBJ whole genome shotgun (WGS) entry which is preliminary data.</text>
</comment>
<dbReference type="Gene3D" id="3.90.25.10">
    <property type="entry name" value="UDP-galactose 4-epimerase, domain 1"/>
    <property type="match status" value="1"/>
</dbReference>
<proteinExistence type="inferred from homology"/>
<evidence type="ECO:0000256" key="3">
    <source>
        <dbReference type="ARBA" id="ARBA00023002"/>
    </source>
</evidence>
<dbReference type="Pfam" id="PF05368">
    <property type="entry name" value="NmrA"/>
    <property type="match status" value="1"/>
</dbReference>
<dbReference type="Proteomes" id="UP001221142">
    <property type="component" value="Unassembled WGS sequence"/>
</dbReference>
<organism evidence="5 6">
    <name type="scientific">Roridomyces roridus</name>
    <dbReference type="NCBI Taxonomy" id="1738132"/>
    <lineage>
        <taxon>Eukaryota</taxon>
        <taxon>Fungi</taxon>
        <taxon>Dikarya</taxon>
        <taxon>Basidiomycota</taxon>
        <taxon>Agaricomycotina</taxon>
        <taxon>Agaricomycetes</taxon>
        <taxon>Agaricomycetidae</taxon>
        <taxon>Agaricales</taxon>
        <taxon>Marasmiineae</taxon>
        <taxon>Mycenaceae</taxon>
        <taxon>Roridomyces</taxon>
    </lineage>
</organism>
<reference evidence="5" key="1">
    <citation type="submission" date="2023-03" db="EMBL/GenBank/DDBJ databases">
        <title>Massive genome expansion in bonnet fungi (Mycena s.s.) driven by repeated elements and novel gene families across ecological guilds.</title>
        <authorList>
            <consortium name="Lawrence Berkeley National Laboratory"/>
            <person name="Harder C.B."/>
            <person name="Miyauchi S."/>
            <person name="Viragh M."/>
            <person name="Kuo A."/>
            <person name="Thoen E."/>
            <person name="Andreopoulos B."/>
            <person name="Lu D."/>
            <person name="Skrede I."/>
            <person name="Drula E."/>
            <person name="Henrissat B."/>
            <person name="Morin E."/>
            <person name="Kohler A."/>
            <person name="Barry K."/>
            <person name="LaButti K."/>
            <person name="Morin E."/>
            <person name="Salamov A."/>
            <person name="Lipzen A."/>
            <person name="Mereny Z."/>
            <person name="Hegedus B."/>
            <person name="Baldrian P."/>
            <person name="Stursova M."/>
            <person name="Weitz H."/>
            <person name="Taylor A."/>
            <person name="Grigoriev I.V."/>
            <person name="Nagy L.G."/>
            <person name="Martin F."/>
            <person name="Kauserud H."/>
        </authorList>
    </citation>
    <scope>NUCLEOTIDE SEQUENCE</scope>
    <source>
        <strain evidence="5">9284</strain>
    </source>
</reference>
<keyword evidence="6" id="KW-1185">Reference proteome</keyword>
<comment type="similarity">
    <text evidence="1">Belongs to the NmrA-type oxidoreductase family.</text>
</comment>
<dbReference type="InterPro" id="IPR051164">
    <property type="entry name" value="NmrA-like_oxidored"/>
</dbReference>
<keyword evidence="3" id="KW-0560">Oxidoreductase</keyword>
<dbReference type="GO" id="GO:0016491">
    <property type="term" value="F:oxidoreductase activity"/>
    <property type="evidence" value="ECO:0007669"/>
    <property type="project" value="UniProtKB-KW"/>
</dbReference>
<evidence type="ECO:0000259" key="4">
    <source>
        <dbReference type="Pfam" id="PF05368"/>
    </source>
</evidence>
<accession>A0AAD7B2S4</accession>
<dbReference type="SUPFAM" id="SSF51735">
    <property type="entry name" value="NAD(P)-binding Rossmann-fold domains"/>
    <property type="match status" value="1"/>
</dbReference>
<protein>
    <submittedName>
        <fullName evidence="5">NAD(P)-binding protein</fullName>
    </submittedName>
</protein>
<sequence length="327" mass="35545">MPINALGQSPPDNMTITDTVSAPLVAVVGATGIQGGSVIKALEESDKAYRIRGFTRDASKPTAQALASRGVEVVSVSLVVGNKDEVYKAFEGANMIFLVTNFWEHMNAERETAEAKQLFDAAKASGAERIVWSGLVSFDKISGGKFPHVYHFEGKAAATEYGRQIGAPFVDVQAGFYAVNMIESPMAHTKLEDGSLALEWPVPPTTRMPIIDAAYDYGLYVRHVFELPVFPSGSEVRTAGEMIAAGDIAGQLGELTGKKVVFKQITTEDYGASLRAFGLPPHIVEDLVECWVVFAEYGFYGTKEISSHEGLARKPRTWKEFVKSLDQ</sequence>
<evidence type="ECO:0000256" key="2">
    <source>
        <dbReference type="ARBA" id="ARBA00022857"/>
    </source>
</evidence>
<dbReference type="EMBL" id="JARKIF010000042">
    <property type="protein sequence ID" value="KAJ7609051.1"/>
    <property type="molecule type" value="Genomic_DNA"/>
</dbReference>
<dbReference type="InterPro" id="IPR008030">
    <property type="entry name" value="NmrA-like"/>
</dbReference>
<dbReference type="AlphaFoldDB" id="A0AAD7B2S4"/>
<keyword evidence="2" id="KW-0521">NADP</keyword>